<evidence type="ECO:0000313" key="2">
    <source>
        <dbReference type="Proteomes" id="UP001295423"/>
    </source>
</evidence>
<gene>
    <name evidence="1" type="ORF">CYCCA115_LOCUS13344</name>
</gene>
<proteinExistence type="predicted"/>
<comment type="caution">
    <text evidence="1">The sequence shown here is derived from an EMBL/GenBank/DDBJ whole genome shotgun (WGS) entry which is preliminary data.</text>
</comment>
<accession>A0AAD2JHM0</accession>
<keyword evidence="2" id="KW-1185">Reference proteome</keyword>
<dbReference type="EMBL" id="CAKOGP040001792">
    <property type="protein sequence ID" value="CAJ1951998.1"/>
    <property type="molecule type" value="Genomic_DNA"/>
</dbReference>
<protein>
    <submittedName>
        <fullName evidence="1">Uncharacterized protein</fullName>
    </submittedName>
</protein>
<name>A0AAD2JHM0_9STRA</name>
<evidence type="ECO:0000313" key="1">
    <source>
        <dbReference type="EMBL" id="CAJ1951998.1"/>
    </source>
</evidence>
<organism evidence="1 2">
    <name type="scientific">Cylindrotheca closterium</name>
    <dbReference type="NCBI Taxonomy" id="2856"/>
    <lineage>
        <taxon>Eukaryota</taxon>
        <taxon>Sar</taxon>
        <taxon>Stramenopiles</taxon>
        <taxon>Ochrophyta</taxon>
        <taxon>Bacillariophyta</taxon>
        <taxon>Bacillariophyceae</taxon>
        <taxon>Bacillariophycidae</taxon>
        <taxon>Bacillariales</taxon>
        <taxon>Bacillariaceae</taxon>
        <taxon>Cylindrotheca</taxon>
    </lineage>
</organism>
<dbReference type="AlphaFoldDB" id="A0AAD2JHM0"/>
<reference evidence="1" key="1">
    <citation type="submission" date="2023-08" db="EMBL/GenBank/DDBJ databases">
        <authorList>
            <person name="Audoor S."/>
            <person name="Bilcke G."/>
        </authorList>
    </citation>
    <scope>NUCLEOTIDE SEQUENCE</scope>
</reference>
<dbReference type="Proteomes" id="UP001295423">
    <property type="component" value="Unassembled WGS sequence"/>
</dbReference>
<sequence>MFYDGKQNFPIATHVSRISGAFSGMAECGDDRADWNRVRTLCAGIRESAQLENIISFICNDPVPDNMEEVVEAEAEVADMEEVVDKVVEVVEVDAKAKEM</sequence>